<evidence type="ECO:0000256" key="6">
    <source>
        <dbReference type="ARBA" id="ARBA00022801"/>
    </source>
</evidence>
<evidence type="ECO:0000256" key="3">
    <source>
        <dbReference type="ARBA" id="ARBA00014615"/>
    </source>
</evidence>
<evidence type="ECO:0000256" key="8">
    <source>
        <dbReference type="RuleBase" id="RU364057"/>
    </source>
</evidence>
<name>A0AAF0F0H4_9BASI</name>
<comment type="subcellular location">
    <subcellularLocation>
        <location evidence="1 8">Mitochondrion inner membrane</location>
        <topology evidence="1 8">Peripheral membrane protein</topology>
        <orientation evidence="1 8">Intermembrane side</orientation>
    </subcellularLocation>
</comment>
<dbReference type="Pfam" id="PF09768">
    <property type="entry name" value="Peptidase_M76"/>
    <property type="match status" value="1"/>
</dbReference>
<protein>
    <recommendedName>
        <fullName evidence="3 8">Mitochondrial inner membrane protease ATP23</fullName>
        <ecNumber evidence="8">3.4.24.-</ecNumber>
    </recommendedName>
</protein>
<evidence type="ECO:0000313" key="9">
    <source>
        <dbReference type="EMBL" id="WFD40536.1"/>
    </source>
</evidence>
<reference evidence="9" key="1">
    <citation type="submission" date="2023-03" db="EMBL/GenBank/DDBJ databases">
        <title>Mating type loci evolution in Malassezia.</title>
        <authorList>
            <person name="Coelho M.A."/>
        </authorList>
    </citation>
    <scope>NUCLEOTIDE SEQUENCE</scope>
    <source>
        <strain evidence="9">CBS 9431</strain>
    </source>
</reference>
<keyword evidence="5 8" id="KW-0479">Metal-binding</keyword>
<dbReference type="GeneID" id="85227173"/>
<dbReference type="AlphaFoldDB" id="A0AAF0F0H4"/>
<dbReference type="EC" id="3.4.24.-" evidence="8"/>
<organism evidence="9 10">
    <name type="scientific">Malassezia japonica</name>
    <dbReference type="NCBI Taxonomy" id="223818"/>
    <lineage>
        <taxon>Eukaryota</taxon>
        <taxon>Fungi</taxon>
        <taxon>Dikarya</taxon>
        <taxon>Basidiomycota</taxon>
        <taxon>Ustilaginomycotina</taxon>
        <taxon>Malasseziomycetes</taxon>
        <taxon>Malasseziales</taxon>
        <taxon>Malasseziaceae</taxon>
        <taxon>Malassezia</taxon>
    </lineage>
</organism>
<accession>A0AAF0F0H4</accession>
<gene>
    <name evidence="9" type="primary">ATP23</name>
    <name evidence="9" type="ORF">MJAP1_003522</name>
</gene>
<evidence type="ECO:0000256" key="2">
    <source>
        <dbReference type="ARBA" id="ARBA00009915"/>
    </source>
</evidence>
<keyword evidence="10" id="KW-1185">Reference proteome</keyword>
<evidence type="ECO:0000256" key="1">
    <source>
        <dbReference type="ARBA" id="ARBA00004137"/>
    </source>
</evidence>
<dbReference type="EMBL" id="CP119964">
    <property type="protein sequence ID" value="WFD40536.1"/>
    <property type="molecule type" value="Genomic_DNA"/>
</dbReference>
<dbReference type="GO" id="GO:0004222">
    <property type="term" value="F:metalloendopeptidase activity"/>
    <property type="evidence" value="ECO:0007669"/>
    <property type="project" value="InterPro"/>
</dbReference>
<proteinExistence type="inferred from homology"/>
<dbReference type="PANTHER" id="PTHR21711:SF0">
    <property type="entry name" value="MITOCHONDRIAL INNER MEMBRANE PROTEASE ATP23 HOMOLOG"/>
    <property type="match status" value="1"/>
</dbReference>
<keyword evidence="8" id="KW-0472">Membrane</keyword>
<comment type="similarity">
    <text evidence="2 8">Belongs to the peptidase M76 family.</text>
</comment>
<keyword evidence="8" id="KW-0496">Mitochondrion</keyword>
<keyword evidence="4 8" id="KW-0645">Protease</keyword>
<dbReference type="GO" id="GO:0033615">
    <property type="term" value="P:mitochondrial proton-transporting ATP synthase complex assembly"/>
    <property type="evidence" value="ECO:0007669"/>
    <property type="project" value="TreeGrafter"/>
</dbReference>
<dbReference type="GO" id="GO:0034982">
    <property type="term" value="P:mitochondrial protein processing"/>
    <property type="evidence" value="ECO:0007669"/>
    <property type="project" value="TreeGrafter"/>
</dbReference>
<dbReference type="RefSeq" id="XP_060123433.1">
    <property type="nucleotide sequence ID" value="XM_060267450.1"/>
</dbReference>
<evidence type="ECO:0000256" key="5">
    <source>
        <dbReference type="ARBA" id="ARBA00022723"/>
    </source>
</evidence>
<sequence>MAEGSEARRAQAWWSRMTGGLTAPVRNYPVHSVNEDESKEDLVAKQRCEQWKDDLLRTSPMVRFMVKHLALIDCNPVTPREQTDVSQLQAPPKLLISTCPPDIAGGFSPSAPGRPTSEAGILLCANRIYSKSHLEDTLSHEMIHWWDHCRFKVDWSNLRHHACSEIRAASLSGDCRFMREMHRRNYSFLRQHQNCTKRRAVLSVRSNAACPDEETAIRVVDEVWDSCFNDTRPFDEIY</sequence>
<evidence type="ECO:0000313" key="10">
    <source>
        <dbReference type="Proteomes" id="UP001217754"/>
    </source>
</evidence>
<evidence type="ECO:0000256" key="4">
    <source>
        <dbReference type="ARBA" id="ARBA00022670"/>
    </source>
</evidence>
<keyword evidence="6 8" id="KW-0378">Hydrolase</keyword>
<dbReference type="GO" id="GO:0005743">
    <property type="term" value="C:mitochondrial inner membrane"/>
    <property type="evidence" value="ECO:0007669"/>
    <property type="project" value="UniProtKB-SubCell"/>
</dbReference>
<dbReference type="GO" id="GO:0046872">
    <property type="term" value="F:metal ion binding"/>
    <property type="evidence" value="ECO:0007669"/>
    <property type="project" value="UniProtKB-KW"/>
</dbReference>
<keyword evidence="7 8" id="KW-0482">Metalloprotease</keyword>
<keyword evidence="8" id="KW-0999">Mitochondrion inner membrane</keyword>
<dbReference type="InterPro" id="IPR019165">
    <property type="entry name" value="Peptidase_M76_ATP23"/>
</dbReference>
<dbReference type="PANTHER" id="PTHR21711">
    <property type="entry name" value="MITOCHONDRIAL INNER MEMBRANE PROTEASE"/>
    <property type="match status" value="1"/>
</dbReference>
<dbReference type="Proteomes" id="UP001217754">
    <property type="component" value="Chromosome 7"/>
</dbReference>
<comment type="function">
    <text evidence="8">Has a dual role in the assembly of mitochondrial ATPase.</text>
</comment>
<evidence type="ECO:0000256" key="7">
    <source>
        <dbReference type="ARBA" id="ARBA00023049"/>
    </source>
</evidence>